<dbReference type="Pfam" id="PF00856">
    <property type="entry name" value="SET"/>
    <property type="match status" value="1"/>
</dbReference>
<reference evidence="3 4" key="1">
    <citation type="journal article" date="2024" name="Nat. Commun.">
        <title>Phylogenomics reveals the evolutionary origins of lichenization in chlorophyte algae.</title>
        <authorList>
            <person name="Puginier C."/>
            <person name="Libourel C."/>
            <person name="Otte J."/>
            <person name="Skaloud P."/>
            <person name="Haon M."/>
            <person name="Grisel S."/>
            <person name="Petersen M."/>
            <person name="Berrin J.G."/>
            <person name="Delaux P.M."/>
            <person name="Dal Grande F."/>
            <person name="Keller J."/>
        </authorList>
    </citation>
    <scope>NUCLEOTIDE SEQUENCE [LARGE SCALE GENOMIC DNA]</scope>
    <source>
        <strain evidence="3 4">SAG 2043</strain>
    </source>
</reference>
<gene>
    <name evidence="3" type="ORF">WJX72_011060</name>
</gene>
<keyword evidence="4" id="KW-1185">Reference proteome</keyword>
<proteinExistence type="predicted"/>
<sequence length="474" mass="50947">MDAQASFTSWFTEHGGRVHPDLSLFDSSGDGDDRGVFAKANIPKGQLLVSCPSTLSLRVPTGEHWADGEDNNMTSPAVQHLVSLQPRLSPFISTVMALLYELGQGSKSAYADYLSTMPSDHSCLLRWTAEQRAELAGTTIEDNGHSVEALFEASVLPSLQARPDLWPAEQITYAAFQQAASLVQSRAFHMQQENWLTGQTQEGEELYMLPAIDMLNHSTQPERRSTVLRKLKAAGTTVGTFVMEAERDIGAGEQVLHTYGTLSDAQLLQTYGFVEQHPAGYTNPHNFVNVAAADMVEACKQAAKPLNLKAREWDTRQKLLQACGIMADQFSMTEAEPLPDTLLTAVQVLCMDRGNYAALAAEFKPTASGASVAGAPNAAVPAFMLGKDYLDETTQLVCDESEPDGSVASQNSADDPDGESDEGSDPASEDLGDSGADEESDSDSEGKGPAGKGKHVPAQRPKQGLPAAKRTRRA</sequence>
<dbReference type="Proteomes" id="UP001489004">
    <property type="component" value="Unassembled WGS sequence"/>
</dbReference>
<dbReference type="InterPro" id="IPR050600">
    <property type="entry name" value="SETD3_SETD6_MTase"/>
</dbReference>
<dbReference type="PANTHER" id="PTHR13271">
    <property type="entry name" value="UNCHARACTERIZED PUTATIVE METHYLTRANSFERASE"/>
    <property type="match status" value="1"/>
</dbReference>
<name>A0AAW1QB81_9CHLO</name>
<feature type="region of interest" description="Disordered" evidence="1">
    <location>
        <begin position="400"/>
        <end position="474"/>
    </location>
</feature>
<dbReference type="CDD" id="cd10527">
    <property type="entry name" value="SET_LSMT"/>
    <property type="match status" value="1"/>
</dbReference>
<evidence type="ECO:0000259" key="2">
    <source>
        <dbReference type="PROSITE" id="PS50280"/>
    </source>
</evidence>
<dbReference type="InterPro" id="IPR046341">
    <property type="entry name" value="SET_dom_sf"/>
</dbReference>
<dbReference type="GO" id="GO:0016279">
    <property type="term" value="F:protein-lysine N-methyltransferase activity"/>
    <property type="evidence" value="ECO:0007669"/>
    <property type="project" value="TreeGrafter"/>
</dbReference>
<evidence type="ECO:0000313" key="3">
    <source>
        <dbReference type="EMBL" id="KAK9818347.1"/>
    </source>
</evidence>
<dbReference type="PROSITE" id="PS50280">
    <property type="entry name" value="SET"/>
    <property type="match status" value="1"/>
</dbReference>
<dbReference type="InterPro" id="IPR001214">
    <property type="entry name" value="SET_dom"/>
</dbReference>
<dbReference type="EMBL" id="JALJOR010000004">
    <property type="protein sequence ID" value="KAK9818347.1"/>
    <property type="molecule type" value="Genomic_DNA"/>
</dbReference>
<evidence type="ECO:0000313" key="4">
    <source>
        <dbReference type="Proteomes" id="UP001489004"/>
    </source>
</evidence>
<comment type="caution">
    <text evidence="3">The sequence shown here is derived from an EMBL/GenBank/DDBJ whole genome shotgun (WGS) entry which is preliminary data.</text>
</comment>
<dbReference type="PANTHER" id="PTHR13271:SF145">
    <property type="entry name" value="SET DOMAIN-CONTAINING PROTEIN"/>
    <property type="match status" value="1"/>
</dbReference>
<feature type="domain" description="SET" evidence="2">
    <location>
        <begin position="20"/>
        <end position="260"/>
    </location>
</feature>
<dbReference type="AlphaFoldDB" id="A0AAW1QB81"/>
<dbReference type="SUPFAM" id="SSF82199">
    <property type="entry name" value="SET domain"/>
    <property type="match status" value="1"/>
</dbReference>
<feature type="compositionally biased region" description="Acidic residues" evidence="1">
    <location>
        <begin position="414"/>
        <end position="443"/>
    </location>
</feature>
<accession>A0AAW1QB81</accession>
<protein>
    <recommendedName>
        <fullName evidence="2">SET domain-containing protein</fullName>
    </recommendedName>
</protein>
<organism evidence="3 4">
    <name type="scientific">[Myrmecia] bisecta</name>
    <dbReference type="NCBI Taxonomy" id="41462"/>
    <lineage>
        <taxon>Eukaryota</taxon>
        <taxon>Viridiplantae</taxon>
        <taxon>Chlorophyta</taxon>
        <taxon>core chlorophytes</taxon>
        <taxon>Trebouxiophyceae</taxon>
        <taxon>Trebouxiales</taxon>
        <taxon>Trebouxiaceae</taxon>
        <taxon>Myrmecia</taxon>
    </lineage>
</organism>
<evidence type="ECO:0000256" key="1">
    <source>
        <dbReference type="SAM" id="MobiDB-lite"/>
    </source>
</evidence>
<dbReference type="Gene3D" id="3.90.1410.10">
    <property type="entry name" value="set domain protein methyltransferase, domain 1"/>
    <property type="match status" value="1"/>
</dbReference>